<reference evidence="2" key="2">
    <citation type="submission" date="2021-01" db="UniProtKB">
        <authorList>
            <consortium name="EnsemblMetazoa"/>
        </authorList>
    </citation>
    <scope>IDENTIFICATION</scope>
</reference>
<feature type="compositionally biased region" description="Polar residues" evidence="1">
    <location>
        <begin position="364"/>
        <end position="391"/>
    </location>
</feature>
<reference evidence="3" key="1">
    <citation type="submission" date="2015-02" db="EMBL/GenBank/DDBJ databases">
        <title>Genome sequencing for Strongylocentrotus purpuratus.</title>
        <authorList>
            <person name="Murali S."/>
            <person name="Liu Y."/>
            <person name="Vee V."/>
            <person name="English A."/>
            <person name="Wang M."/>
            <person name="Skinner E."/>
            <person name="Han Y."/>
            <person name="Muzny D.M."/>
            <person name="Worley K.C."/>
            <person name="Gibbs R.A."/>
        </authorList>
    </citation>
    <scope>NUCLEOTIDE SEQUENCE</scope>
</reference>
<dbReference type="OrthoDB" id="10063225at2759"/>
<feature type="region of interest" description="Disordered" evidence="1">
    <location>
        <begin position="460"/>
        <end position="548"/>
    </location>
</feature>
<feature type="compositionally biased region" description="Polar residues" evidence="1">
    <location>
        <begin position="567"/>
        <end position="588"/>
    </location>
</feature>
<dbReference type="InParanoid" id="A0A7M7N8N5"/>
<proteinExistence type="predicted"/>
<feature type="region of interest" description="Disordered" evidence="1">
    <location>
        <begin position="36"/>
        <end position="55"/>
    </location>
</feature>
<name>A0A7M7N8N5_STRPU</name>
<keyword evidence="3" id="KW-1185">Reference proteome</keyword>
<dbReference type="KEGG" id="spu:105436648"/>
<feature type="region of interest" description="Disordered" evidence="1">
    <location>
        <begin position="253"/>
        <end position="308"/>
    </location>
</feature>
<dbReference type="Proteomes" id="UP000007110">
    <property type="component" value="Unassembled WGS sequence"/>
</dbReference>
<evidence type="ECO:0000256" key="1">
    <source>
        <dbReference type="SAM" id="MobiDB-lite"/>
    </source>
</evidence>
<feature type="region of interest" description="Disordered" evidence="1">
    <location>
        <begin position="356"/>
        <end position="409"/>
    </location>
</feature>
<evidence type="ECO:0000313" key="3">
    <source>
        <dbReference type="Proteomes" id="UP000007110"/>
    </source>
</evidence>
<protein>
    <submittedName>
        <fullName evidence="2">Uncharacterized protein</fullName>
    </submittedName>
</protein>
<feature type="compositionally biased region" description="Basic and acidic residues" evidence="1">
    <location>
        <begin position="505"/>
        <end position="517"/>
    </location>
</feature>
<dbReference type="OMA" id="RLTMSDM"/>
<evidence type="ECO:0000313" key="2">
    <source>
        <dbReference type="EnsemblMetazoa" id="XP_030832930"/>
    </source>
</evidence>
<feature type="compositionally biased region" description="Basic and acidic residues" evidence="1">
    <location>
        <begin position="486"/>
        <end position="497"/>
    </location>
</feature>
<feature type="region of interest" description="Disordered" evidence="1">
    <location>
        <begin position="562"/>
        <end position="616"/>
    </location>
</feature>
<sequence length="715" mass="79112">MQTMEGVRRLTMSDMNGRPAGQMDFRYRSVKSNHQSIPMSKSLPVNPPKVMTPQDDIWRSSQSLTGRTSVMTYNHRQYPSASAALSDYISDYESQSSSQDSQSQPSYRRTVSDLLLPKTSLQKTVQRSLDTGDRDTKDEFHRYNVRKLIDDSYEQILRADLEQGKASAIVATAKHLGTESTLSFEDTAPREKEFSDSVSEISSSTDALLLANPYIVNFGHRDRKLHHGGMPSSKSIDSARLPMASSYARQMHMKSRGRMNDSRQQTRPTSKLSLPFKDQGPHASLDSTSFLGTSHHGVVSPKHSVYDRRQELRKAVPSRSDGRPIPAWVSDLDNSVASQKSLNTLYTDTLLGADGHATSHQDSMRQSQMNGASMSSANHGQRIRSLSSQGQSEERPMSVMSGARPPPSWVEDLDTTVDSLSGSLRLLGKRMEHRSTRAPGVTYQDVPTNRYGKTGYFGQQSRELSRPASLQSEIGQPRATSSHIASELRYRKGDSMNRHVRKGRATSDLDFTKDRMMGQRPHRRTQSASTEDLIKESPYGDAVSAPSSHTIKHRLHLLRQGKGRAQANHTVKPSRSSTLKSSTQTNLPSARATRQGHLPSSLLPFSKSNPEHSKMKAHLDVSATTDSLIYSSPFGLDRDMPFPDLSMLPPAYGSSNHLSAVRNAHSDGTLKEEELASSLSSLSSIALETNHIRNEKAERTPLIADHVSESTVGGE</sequence>
<feature type="region of interest" description="Disordered" evidence="1">
    <location>
        <begin position="1"/>
        <end position="22"/>
    </location>
</feature>
<dbReference type="RefSeq" id="XP_030832930.1">
    <property type="nucleotide sequence ID" value="XM_030977070.1"/>
</dbReference>
<dbReference type="GeneID" id="105436648"/>
<feature type="compositionally biased region" description="Polar residues" evidence="1">
    <location>
        <begin position="262"/>
        <end position="272"/>
    </location>
</feature>
<feature type="compositionally biased region" description="Polar residues" evidence="1">
    <location>
        <begin position="460"/>
        <end position="484"/>
    </location>
</feature>
<accession>A0A7M7N8N5</accession>
<dbReference type="AlphaFoldDB" id="A0A7M7N8N5"/>
<organism evidence="2 3">
    <name type="scientific">Strongylocentrotus purpuratus</name>
    <name type="common">Purple sea urchin</name>
    <dbReference type="NCBI Taxonomy" id="7668"/>
    <lineage>
        <taxon>Eukaryota</taxon>
        <taxon>Metazoa</taxon>
        <taxon>Echinodermata</taxon>
        <taxon>Eleutherozoa</taxon>
        <taxon>Echinozoa</taxon>
        <taxon>Echinoidea</taxon>
        <taxon>Euechinoidea</taxon>
        <taxon>Echinacea</taxon>
        <taxon>Camarodonta</taxon>
        <taxon>Echinidea</taxon>
        <taxon>Strongylocentrotidae</taxon>
        <taxon>Strongylocentrotus</taxon>
    </lineage>
</organism>
<dbReference type="EnsemblMetazoa" id="XM_030977070">
    <property type="protein sequence ID" value="XP_030832930"/>
    <property type="gene ID" value="LOC105436648"/>
</dbReference>